<dbReference type="InterPro" id="IPR001189">
    <property type="entry name" value="Mn/Fe_SOD"/>
</dbReference>
<dbReference type="GO" id="GO:0004784">
    <property type="term" value="F:superoxide dismutase activity"/>
    <property type="evidence" value="ECO:0007669"/>
    <property type="project" value="UniProtKB-EC"/>
</dbReference>
<dbReference type="Gene3D" id="3.55.40.20">
    <property type="entry name" value="Iron/manganese superoxide dismutase, C-terminal domain"/>
    <property type="match status" value="1"/>
</dbReference>
<feature type="region of interest" description="Disordered" evidence="8">
    <location>
        <begin position="1"/>
        <end position="194"/>
    </location>
</feature>
<dbReference type="PROSITE" id="PS00088">
    <property type="entry name" value="SOD_MN"/>
    <property type="match status" value="1"/>
</dbReference>
<evidence type="ECO:0000259" key="9">
    <source>
        <dbReference type="Pfam" id="PF00081"/>
    </source>
</evidence>
<sequence>MSSSAPCPALQTPRPRRIRESRYEDVKRFVTPLSYRMKKAKQDSEATESTGVGQDDVGSEDDKDAKEVAPARPGKAVCGKETSQQNEASRRRGTEANVKMVNRPGRMTATAAVPGPRSQVGHSPRVREVSQPNSEASTLSRRAWMSTSGASVAPVVATPRRTGGPDRKVRATVVPPPSSPGQAAAKDLSATAPPAPPFRGAYTVAVPVRLPARPRVGGQRKTPHWPRCGCFFSRRSQSPSRSAHQTPDRPCAVAVATASATPVCSVPLGLGRCSSCEPPKLRRVTVTQSCSAPSLFPQPPLPTAESQSLAQLVIQQLNGPARQEQRCSVVPQHAIPRQLQSSTAVPAEHAAKAAANTQQTQQVHLKDFKPLLRQLFEEESSQTQSAEQLQSKIDQLQALQQILQVQQRGLKQQQQALQRPPAARTACMVRSTPRTSVAKGRSGSEARRRKPTRDRALNLGEAKELLKDMARGVSKHSWNIHVKAQAHEVERLLRMPPGAFFGIPGEPGQEQDFPPLPEDEPSKTPAKVPPRQETGIPETVLLHSALKIAQGLDMAELAKAETGLTYLIDPHGGTLADVNAELKLPDLILSEQLLNNQKLMIRTDDLLEISEASLLDTDLGMEREQDDDAYGYMGQEEHMAFLTESVLDLEDPEACEYAAEIVQSQEEAYNAGQNKGAQWLPRAALRALWELHPPPEVSQVAGAEGQDDLQKVRGDAVCPLQKGKGKGRDRPPGHLRARGQKIGRYKHSTYDVAYLDENYRKWVIGNIDEKQMMSYCLEAFPVPPLSKGLPGEHAAYVLQDKQHGLQGKVIGTKAMDKVMDEIIKEFKFGALEFGDKFDYCRRTVEQGENGITVTCPNNAATVRPIFVGADRKKQKGHYMTEQERNQLRSILALGMHVKYEAFDIRAVLYGMEHGEGKPDLIKATDARKFVMMTDCKSLEQHLRQPGLHTVGDKCLALQCPEATGDLPEKTLANAGGLTASFGDYGGFVDRYVHHGCGRPDEADEKPAAISKFLGLNLSWLTDQLVQKKGGVYSTYKDDDPIGDVRQVLVLGADLRTVEDQEDDQPPPIHPYAAQPKAPVQSPNEGSRAGVDSYSVPRRREGLEPPPRAKESAYPSADPPPAPPKPPEPKPTPKKAAPPPKPKPPPPPQQYEIRIRHAVEAGPEITLTIWTNWTFDAVREALAKKLGRDDIRRKARFVFKASAGTSPWIAFKDQETVGWAPDGSRRNELMMLGSLLSRLLAAGVELDDTELENACAQDDLQVQLEKLHDRWDLGGGIALQLGITQLMGQAVQKATELVCEKFVVRASDMATTILDIGYHVLRDDFDSNRGLPELSVQQVIAMQRELHAGFADPAFQRRLDILENFHAKDPKLIPMRQELFLSALILVQSKVLPKYGFQGSLKGVFDMLTAASAVPMPADLCRRLTFSGVCIVCAILLQGCPDTCTTDGDLTVCCPSVFCKNDNGCCLDDPLNLCSSESNQTGRLLDFVRAKQAAGGCLEERLAEPIVMNGIIDIPLELSMFHRLQSEPMIFICCFDGISCFFYVVIVAPHRRRHQVGKSSNLQKKLYQIVPAMQQGATRTSSAEQKQTHVIDCSVSPYGILHKSGFATLAAAVKHCKRMLSHCDGIFRSRSELNSLLRLMPDGRPRPTKREGGLRHCKQAQEREEVGFPNREAMARRVRGVSALVVAALVLVAARQCMDLCFVTPGAGSSTRRGVATTVATGLASLIGLESAKAYDLPDLPYAYDALEPSIDKATMEFHHDKHHLTYVTNINKALKDKKQPPLVELQKTAIKDGAAFRNSGGGAYNHNFFWLEMAPTGTGGSPSEKLSSAIDASFGSMDDFKAKFEAAGAPGARFGSGWVWLVVTADKKLAITSTPNQDNPLMEGVEGTPGIPILGCDVWEHAYYLKYQYRRPDYIKAWWNVVNWKQVSAWYEGAMGGSAPTA</sequence>
<feature type="domain" description="Manganese/iron superoxide dismutase N-terminal" evidence="9">
    <location>
        <begin position="1734"/>
        <end position="1813"/>
    </location>
</feature>
<dbReference type="SUPFAM" id="SSF54719">
    <property type="entry name" value="Fe,Mn superoxide dismutase (SOD), C-terminal domain"/>
    <property type="match status" value="1"/>
</dbReference>
<dbReference type="Pfam" id="PF00081">
    <property type="entry name" value="Sod_Fe_N"/>
    <property type="match status" value="1"/>
</dbReference>
<evidence type="ECO:0000256" key="7">
    <source>
        <dbReference type="ARBA" id="ARBA00023004"/>
    </source>
</evidence>
<dbReference type="PANTHER" id="PTHR43595">
    <property type="entry name" value="37S RIBOSOMAL PROTEIN S26, MITOCHONDRIAL"/>
    <property type="match status" value="1"/>
</dbReference>
<evidence type="ECO:0000256" key="8">
    <source>
        <dbReference type="SAM" id="MobiDB-lite"/>
    </source>
</evidence>
<keyword evidence="5" id="KW-0479">Metal-binding</keyword>
<dbReference type="PRINTS" id="PR01703">
    <property type="entry name" value="MNSODISMTASE"/>
</dbReference>
<keyword evidence="7" id="KW-0408">Iron</keyword>
<name>A0A1Q9D0S8_SYMMI</name>
<feature type="compositionally biased region" description="Basic and acidic residues" evidence="8">
    <location>
        <begin position="1097"/>
        <end position="1110"/>
    </location>
</feature>
<keyword evidence="12" id="KW-1185">Reference proteome</keyword>
<dbReference type="EMBL" id="LSRX01000795">
    <property type="protein sequence ID" value="OLP88777.1"/>
    <property type="molecule type" value="Genomic_DNA"/>
</dbReference>
<comment type="cofactor">
    <cofactor evidence="1">
        <name>Fe cation</name>
        <dbReference type="ChEBI" id="CHEBI:24875"/>
    </cofactor>
</comment>
<dbReference type="GO" id="GO:0005737">
    <property type="term" value="C:cytoplasm"/>
    <property type="evidence" value="ECO:0007669"/>
    <property type="project" value="TreeGrafter"/>
</dbReference>
<feature type="compositionally biased region" description="Basic and acidic residues" evidence="8">
    <location>
        <begin position="18"/>
        <end position="28"/>
    </location>
</feature>
<feature type="region of interest" description="Disordered" evidence="8">
    <location>
        <begin position="503"/>
        <end position="532"/>
    </location>
</feature>
<organism evidence="11 12">
    <name type="scientific">Symbiodinium microadriaticum</name>
    <name type="common">Dinoflagellate</name>
    <name type="synonym">Zooxanthella microadriatica</name>
    <dbReference type="NCBI Taxonomy" id="2951"/>
    <lineage>
        <taxon>Eukaryota</taxon>
        <taxon>Sar</taxon>
        <taxon>Alveolata</taxon>
        <taxon>Dinophyceae</taxon>
        <taxon>Suessiales</taxon>
        <taxon>Symbiodiniaceae</taxon>
        <taxon>Symbiodinium</taxon>
    </lineage>
</organism>
<gene>
    <name evidence="11" type="primary">sodA</name>
    <name evidence="11" type="ORF">AK812_SmicGene29858</name>
</gene>
<evidence type="ECO:0000256" key="4">
    <source>
        <dbReference type="ARBA" id="ARBA00014767"/>
    </source>
</evidence>
<feature type="region of interest" description="Disordered" evidence="8">
    <location>
        <begin position="414"/>
        <end position="457"/>
    </location>
</feature>
<dbReference type="EC" id="1.15.1.1" evidence="3"/>
<evidence type="ECO:0000313" key="12">
    <source>
        <dbReference type="Proteomes" id="UP000186817"/>
    </source>
</evidence>
<evidence type="ECO:0000256" key="6">
    <source>
        <dbReference type="ARBA" id="ARBA00023002"/>
    </source>
</evidence>
<evidence type="ECO:0000256" key="2">
    <source>
        <dbReference type="ARBA" id="ARBA00008714"/>
    </source>
</evidence>
<dbReference type="SUPFAM" id="SSF46609">
    <property type="entry name" value="Fe,Mn superoxide dismutase (SOD), N-terminal domain"/>
    <property type="match status" value="1"/>
</dbReference>
<reference evidence="11 12" key="1">
    <citation type="submission" date="2016-02" db="EMBL/GenBank/DDBJ databases">
        <title>Genome analysis of coral dinoflagellate symbionts highlights evolutionary adaptations to a symbiotic lifestyle.</title>
        <authorList>
            <person name="Aranda M."/>
            <person name="Li Y."/>
            <person name="Liew Y.J."/>
            <person name="Baumgarten S."/>
            <person name="Simakov O."/>
            <person name="Wilson M."/>
            <person name="Piel J."/>
            <person name="Ashoor H."/>
            <person name="Bougouffa S."/>
            <person name="Bajic V.B."/>
            <person name="Ryu T."/>
            <person name="Ravasi T."/>
            <person name="Bayer T."/>
            <person name="Micklem G."/>
            <person name="Kim H."/>
            <person name="Bhak J."/>
            <person name="Lajeunesse T.C."/>
            <person name="Voolstra C.R."/>
        </authorList>
    </citation>
    <scope>NUCLEOTIDE SEQUENCE [LARGE SCALE GENOMIC DNA]</scope>
    <source>
        <strain evidence="11 12">CCMP2467</strain>
    </source>
</reference>
<dbReference type="InterPro" id="IPR019831">
    <property type="entry name" value="Mn/Fe_SOD_N"/>
</dbReference>
<feature type="region of interest" description="Disordered" evidence="8">
    <location>
        <begin position="1057"/>
        <end position="1149"/>
    </location>
</feature>
<feature type="domain" description="Manganese/iron superoxide dismutase C-terminal" evidence="10">
    <location>
        <begin position="1822"/>
        <end position="1928"/>
    </location>
</feature>
<accession>A0A1Q9D0S8</accession>
<dbReference type="Gene3D" id="1.10.287.990">
    <property type="entry name" value="Fe,Mn superoxide dismutase (SOD) domain"/>
    <property type="match status" value="1"/>
</dbReference>
<evidence type="ECO:0000256" key="5">
    <source>
        <dbReference type="ARBA" id="ARBA00022723"/>
    </source>
</evidence>
<comment type="similarity">
    <text evidence="2">Belongs to the iron/manganese superoxide dismutase family.</text>
</comment>
<comment type="caution">
    <text evidence="11">The sequence shown here is derived from an EMBL/GenBank/DDBJ whole genome shotgun (WGS) entry which is preliminary data.</text>
</comment>
<feature type="compositionally biased region" description="Pro residues" evidence="8">
    <location>
        <begin position="1116"/>
        <end position="1148"/>
    </location>
</feature>
<evidence type="ECO:0000313" key="11">
    <source>
        <dbReference type="EMBL" id="OLP88777.1"/>
    </source>
</evidence>
<evidence type="ECO:0000259" key="10">
    <source>
        <dbReference type="Pfam" id="PF02777"/>
    </source>
</evidence>
<dbReference type="OrthoDB" id="444525at2759"/>
<protein>
    <recommendedName>
        <fullName evidence="4">Superoxide dismutase [Fe]</fullName>
        <ecNumber evidence="3">1.15.1.1</ecNumber>
    </recommendedName>
</protein>
<feature type="compositionally biased region" description="Polar residues" evidence="8">
    <location>
        <begin position="130"/>
        <end position="150"/>
    </location>
</feature>
<dbReference type="Pfam" id="PF02777">
    <property type="entry name" value="Sod_Fe_C"/>
    <property type="match status" value="1"/>
</dbReference>
<proteinExistence type="inferred from homology"/>
<dbReference type="PANTHER" id="PTHR43595:SF2">
    <property type="entry name" value="SMALL RIBOSOMAL SUBUNIT PROTEIN MS42"/>
    <property type="match status" value="1"/>
</dbReference>
<keyword evidence="6" id="KW-0560">Oxidoreductase</keyword>
<evidence type="ECO:0000256" key="1">
    <source>
        <dbReference type="ARBA" id="ARBA00001962"/>
    </source>
</evidence>
<dbReference type="InterPro" id="IPR019832">
    <property type="entry name" value="Mn/Fe_SOD_C"/>
</dbReference>
<dbReference type="GO" id="GO:0046872">
    <property type="term" value="F:metal ion binding"/>
    <property type="evidence" value="ECO:0007669"/>
    <property type="project" value="UniProtKB-KW"/>
</dbReference>
<dbReference type="InterPro" id="IPR019833">
    <property type="entry name" value="Mn/Fe_SOD_BS"/>
</dbReference>
<dbReference type="InterPro" id="IPR036314">
    <property type="entry name" value="SOD_C_sf"/>
</dbReference>
<evidence type="ECO:0000256" key="3">
    <source>
        <dbReference type="ARBA" id="ARBA00012682"/>
    </source>
</evidence>
<dbReference type="InterPro" id="IPR036324">
    <property type="entry name" value="Mn/Fe_SOD_N_sf"/>
</dbReference>
<dbReference type="Proteomes" id="UP000186817">
    <property type="component" value="Unassembled WGS sequence"/>
</dbReference>